<proteinExistence type="predicted"/>
<sequence length="151" mass="15879">MEASLRSTLSIARLALGLVTALALVLIGSQPAAAAGATTSASTWQLTNIGQRICIPAGESWWTYFWITIDGEWSAPIEVGARNLPAGTTTSLPHAPIPPGSSDGHVALNLIAMTLPPLPFGVYRPELTASDGTETQSVQVTIQVQERWGCV</sequence>
<accession>A0ABV6LWB8</accession>
<dbReference type="Proteomes" id="UP001589867">
    <property type="component" value="Unassembled WGS sequence"/>
</dbReference>
<evidence type="ECO:0000313" key="3">
    <source>
        <dbReference type="Proteomes" id="UP001589867"/>
    </source>
</evidence>
<gene>
    <name evidence="2" type="ORF">ACFFIA_03095</name>
</gene>
<dbReference type="RefSeq" id="WP_377244888.1">
    <property type="nucleotide sequence ID" value="NZ_JBHLUH010000004.1"/>
</dbReference>
<feature type="signal peptide" evidence="1">
    <location>
        <begin position="1"/>
        <end position="34"/>
    </location>
</feature>
<dbReference type="InterPro" id="IPR046023">
    <property type="entry name" value="DUF5980"/>
</dbReference>
<organism evidence="2 3">
    <name type="scientific">Phytohabitans kaempferiae</name>
    <dbReference type="NCBI Taxonomy" id="1620943"/>
    <lineage>
        <taxon>Bacteria</taxon>
        <taxon>Bacillati</taxon>
        <taxon>Actinomycetota</taxon>
        <taxon>Actinomycetes</taxon>
        <taxon>Micromonosporales</taxon>
        <taxon>Micromonosporaceae</taxon>
    </lineage>
</organism>
<evidence type="ECO:0000313" key="2">
    <source>
        <dbReference type="EMBL" id="MFC0526639.1"/>
    </source>
</evidence>
<comment type="caution">
    <text evidence="2">The sequence shown here is derived from an EMBL/GenBank/DDBJ whole genome shotgun (WGS) entry which is preliminary data.</text>
</comment>
<dbReference type="Pfam" id="PF19410">
    <property type="entry name" value="DUF5980"/>
    <property type="match status" value="1"/>
</dbReference>
<evidence type="ECO:0000256" key="1">
    <source>
        <dbReference type="SAM" id="SignalP"/>
    </source>
</evidence>
<protein>
    <submittedName>
        <fullName evidence="2">DUF5980 family protein</fullName>
    </submittedName>
</protein>
<keyword evidence="1" id="KW-0732">Signal</keyword>
<feature type="chain" id="PRO_5046830479" evidence="1">
    <location>
        <begin position="35"/>
        <end position="151"/>
    </location>
</feature>
<name>A0ABV6LWB8_9ACTN</name>
<dbReference type="EMBL" id="JBHLUH010000004">
    <property type="protein sequence ID" value="MFC0526639.1"/>
    <property type="molecule type" value="Genomic_DNA"/>
</dbReference>
<reference evidence="2 3" key="1">
    <citation type="submission" date="2024-09" db="EMBL/GenBank/DDBJ databases">
        <authorList>
            <person name="Sun Q."/>
            <person name="Mori K."/>
        </authorList>
    </citation>
    <scope>NUCLEOTIDE SEQUENCE [LARGE SCALE GENOMIC DNA]</scope>
    <source>
        <strain evidence="2 3">TBRC 3947</strain>
    </source>
</reference>
<keyword evidence="3" id="KW-1185">Reference proteome</keyword>